<dbReference type="Gene3D" id="1.10.260.40">
    <property type="entry name" value="lambda repressor-like DNA-binding domains"/>
    <property type="match status" value="1"/>
</dbReference>
<dbReference type="SMART" id="SM00530">
    <property type="entry name" value="HTH_XRE"/>
    <property type="match status" value="1"/>
</dbReference>
<dbReference type="SUPFAM" id="SSF55486">
    <property type="entry name" value="Metalloproteases ('zincins'), catalytic domain"/>
    <property type="match status" value="1"/>
</dbReference>
<dbReference type="InterPro" id="IPR001387">
    <property type="entry name" value="Cro/C1-type_HTH"/>
</dbReference>
<name>A0ABW8SLN8_9CLOT</name>
<reference evidence="3 4" key="1">
    <citation type="submission" date="2024-11" db="EMBL/GenBank/DDBJ databases">
        <authorList>
            <person name="Heng Y.C."/>
            <person name="Lim A.C.H."/>
            <person name="Lee J.K.Y."/>
            <person name="Kittelmann S."/>
        </authorList>
    </citation>
    <scope>NUCLEOTIDE SEQUENCE [LARGE SCALE GENOMIC DNA]</scope>
    <source>
        <strain evidence="3 4">WILCCON 0269</strain>
    </source>
</reference>
<sequence length="384" mass="44871">MNSGNNKILNYKVKDKSKAVIPERIKETRIYRGLTQRELGEKIGLTRQAINSYEAGTNVPPLNVLLEISKILDFPINFFYKERVVCENQGEVYFRSRAIPCKAKDMLELKLKYLSTEIVYFIEKYINLPKLNLIEVEYKEEYTINDIINIAKRLREYWGLNDKSVKNLMYVMQENGCIIARLNLNSKKTDGYSKWLSERPYTFLNTEKNAAVRTRFTLAHELGHIILHHNLRDGEDIRRREKEANYFAGEFLFPSEAVVNEISFVSLDALVPIKNKWGISIGAIIRRCLDLELITEERYTTLQKQISKRKWRTFEPLDDIIKCEEPQLFSEAFKLLVDNGIMTKSEIQNSILFSDDELINICCLDPSFFKEEKLSIKPKLEVVK</sequence>
<dbReference type="SUPFAM" id="SSF47413">
    <property type="entry name" value="lambda repressor-like DNA-binding domains"/>
    <property type="match status" value="1"/>
</dbReference>
<comment type="caution">
    <text evidence="3">The sequence shown here is derived from an EMBL/GenBank/DDBJ whole genome shotgun (WGS) entry which is preliminary data.</text>
</comment>
<dbReference type="PROSITE" id="PS50943">
    <property type="entry name" value="HTH_CROC1"/>
    <property type="match status" value="1"/>
</dbReference>
<comment type="similarity">
    <text evidence="1">Belongs to the short-chain fatty acyl-CoA assimilation regulator (ScfR) family.</text>
</comment>
<dbReference type="EMBL" id="JBJHZX010000024">
    <property type="protein sequence ID" value="MFL0196957.1"/>
    <property type="molecule type" value="Genomic_DNA"/>
</dbReference>
<dbReference type="Proteomes" id="UP001623660">
    <property type="component" value="Unassembled WGS sequence"/>
</dbReference>
<accession>A0ABW8SLN8</accession>
<dbReference type="RefSeq" id="WP_406793063.1">
    <property type="nucleotide sequence ID" value="NZ_JBJHZX010000024.1"/>
</dbReference>
<evidence type="ECO:0000256" key="1">
    <source>
        <dbReference type="ARBA" id="ARBA00007227"/>
    </source>
</evidence>
<evidence type="ECO:0000313" key="3">
    <source>
        <dbReference type="EMBL" id="MFL0196957.1"/>
    </source>
</evidence>
<dbReference type="Pfam" id="PF01381">
    <property type="entry name" value="HTH_3"/>
    <property type="match status" value="1"/>
</dbReference>
<dbReference type="InterPro" id="IPR010982">
    <property type="entry name" value="Lambda_DNA-bd_dom_sf"/>
</dbReference>
<feature type="domain" description="HTH cro/C1-type" evidence="2">
    <location>
        <begin position="25"/>
        <end position="79"/>
    </location>
</feature>
<dbReference type="Pfam" id="PF06114">
    <property type="entry name" value="Peptidase_M78"/>
    <property type="match status" value="1"/>
</dbReference>
<dbReference type="PANTHER" id="PTHR43236:SF1">
    <property type="entry name" value="BLL7220 PROTEIN"/>
    <property type="match status" value="1"/>
</dbReference>
<proteinExistence type="inferred from homology"/>
<evidence type="ECO:0000259" key="2">
    <source>
        <dbReference type="PROSITE" id="PS50943"/>
    </source>
</evidence>
<dbReference type="Gene3D" id="1.10.10.2910">
    <property type="match status" value="1"/>
</dbReference>
<dbReference type="InterPro" id="IPR052345">
    <property type="entry name" value="Rad_response_metalloprotease"/>
</dbReference>
<dbReference type="PANTHER" id="PTHR43236">
    <property type="entry name" value="ANTITOXIN HIGA1"/>
    <property type="match status" value="1"/>
</dbReference>
<gene>
    <name evidence="3" type="ORF">ACJDU8_15525</name>
</gene>
<protein>
    <submittedName>
        <fullName evidence="3">ImmA/IrrE family metallo-endopeptidase</fullName>
    </submittedName>
</protein>
<dbReference type="CDD" id="cd00093">
    <property type="entry name" value="HTH_XRE"/>
    <property type="match status" value="1"/>
</dbReference>
<keyword evidence="4" id="KW-1185">Reference proteome</keyword>
<dbReference type="InterPro" id="IPR010359">
    <property type="entry name" value="IrrE_HExxH"/>
</dbReference>
<evidence type="ECO:0000313" key="4">
    <source>
        <dbReference type="Proteomes" id="UP001623660"/>
    </source>
</evidence>
<organism evidence="3 4">
    <name type="scientific">Candidatus Clostridium eludens</name>
    <dbReference type="NCBI Taxonomy" id="3381663"/>
    <lineage>
        <taxon>Bacteria</taxon>
        <taxon>Bacillati</taxon>
        <taxon>Bacillota</taxon>
        <taxon>Clostridia</taxon>
        <taxon>Eubacteriales</taxon>
        <taxon>Clostridiaceae</taxon>
        <taxon>Clostridium</taxon>
    </lineage>
</organism>